<proteinExistence type="predicted"/>
<comment type="caution">
    <text evidence="2">The sequence shown here is derived from an EMBL/GenBank/DDBJ whole genome shotgun (WGS) entry which is preliminary data.</text>
</comment>
<evidence type="ECO:0000256" key="1">
    <source>
        <dbReference type="SAM" id="MobiDB-lite"/>
    </source>
</evidence>
<evidence type="ECO:0000313" key="2">
    <source>
        <dbReference type="EMBL" id="KAH9634340.1"/>
    </source>
</evidence>
<sequence>MMRFFTQIHPKIPPRGSNLGHPECLSVVKGNLVSYNVPKRDFADDKDIPQRDQGREEKQAIQMPGFVHPEPISDEGLLTQKVRKQIEEYKKKKDKPTLRPEGRE</sequence>
<organism evidence="2 3">
    <name type="scientific">Spodoptera exigua</name>
    <name type="common">Beet armyworm</name>
    <name type="synonym">Noctua fulgens</name>
    <dbReference type="NCBI Taxonomy" id="7107"/>
    <lineage>
        <taxon>Eukaryota</taxon>
        <taxon>Metazoa</taxon>
        <taxon>Ecdysozoa</taxon>
        <taxon>Arthropoda</taxon>
        <taxon>Hexapoda</taxon>
        <taxon>Insecta</taxon>
        <taxon>Pterygota</taxon>
        <taxon>Neoptera</taxon>
        <taxon>Endopterygota</taxon>
        <taxon>Lepidoptera</taxon>
        <taxon>Glossata</taxon>
        <taxon>Ditrysia</taxon>
        <taxon>Noctuoidea</taxon>
        <taxon>Noctuidae</taxon>
        <taxon>Amphipyrinae</taxon>
        <taxon>Spodoptera</taxon>
    </lineage>
</organism>
<dbReference type="Proteomes" id="UP000814243">
    <property type="component" value="Unassembled WGS sequence"/>
</dbReference>
<accession>A0A922SE55</accession>
<dbReference type="EMBL" id="JACEFF010000620">
    <property type="protein sequence ID" value="KAH9634340.1"/>
    <property type="molecule type" value="Genomic_DNA"/>
</dbReference>
<evidence type="ECO:0000313" key="3">
    <source>
        <dbReference type="Proteomes" id="UP000814243"/>
    </source>
</evidence>
<feature type="region of interest" description="Disordered" evidence="1">
    <location>
        <begin position="1"/>
        <end position="21"/>
    </location>
</feature>
<protein>
    <submittedName>
        <fullName evidence="2">Uncharacterized protein</fullName>
    </submittedName>
</protein>
<name>A0A922SE55_SPOEX</name>
<reference evidence="2" key="1">
    <citation type="journal article" date="2021" name="G3 (Bethesda)">
        <title>Genome and transcriptome analysis of the beet armyworm Spodoptera exigua reveals targets for pest control. .</title>
        <authorList>
            <person name="Simon S."/>
            <person name="Breeschoten T."/>
            <person name="Jansen H.J."/>
            <person name="Dirks R.P."/>
            <person name="Schranz M.E."/>
            <person name="Ros V.I.D."/>
        </authorList>
    </citation>
    <scope>NUCLEOTIDE SEQUENCE</scope>
    <source>
        <strain evidence="2">TB_SE_WUR_2020</strain>
    </source>
</reference>
<gene>
    <name evidence="2" type="ORF">HF086_011600</name>
</gene>
<dbReference type="AlphaFoldDB" id="A0A922SE55"/>